<sequence>MDDKRHGHILSIHAMELEFDTFFFYRAPCLIVLLFGANQKLTPMTNSRLNRWLNVLAGDHGPQEVFLCPVEVEDAGPFEYTMKCTGEVIEPDSTAPLATGNYGIFIDRTCELSTAPALRFARKPCNSIPPDIQHIVAMRDDARCVFTGAKTDLATVWVVPPDFGLMTEDVSDGDWDPTSFRRSILGPEGGLQDLLPSHFTPPSQPQHEHSMDYFLRRHFRLCLNVQLRQGDIAEDFSEAEIFETSLELGITYYADGLLNLEDLAPAEDPRWETELGQEIHRDLWARLKPASDNLQAARERKYDMFSNAEIAFDERLLDVGRSRTGNLQGMSSDFWT</sequence>
<protein>
    <submittedName>
        <fullName evidence="1">Uncharacterized protein</fullName>
    </submittedName>
</protein>
<dbReference type="EMBL" id="JAWWNJ010000011">
    <property type="protein sequence ID" value="KAK7045299.1"/>
    <property type="molecule type" value="Genomic_DNA"/>
</dbReference>
<evidence type="ECO:0000313" key="1">
    <source>
        <dbReference type="EMBL" id="KAK7045299.1"/>
    </source>
</evidence>
<dbReference type="Proteomes" id="UP001362999">
    <property type="component" value="Unassembled WGS sequence"/>
</dbReference>
<name>A0AAW0D1W8_9AGAR</name>
<evidence type="ECO:0000313" key="2">
    <source>
        <dbReference type="Proteomes" id="UP001362999"/>
    </source>
</evidence>
<keyword evidence="2" id="KW-1185">Reference proteome</keyword>
<comment type="caution">
    <text evidence="1">The sequence shown here is derived from an EMBL/GenBank/DDBJ whole genome shotgun (WGS) entry which is preliminary data.</text>
</comment>
<organism evidence="1 2">
    <name type="scientific">Favolaschia claudopus</name>
    <dbReference type="NCBI Taxonomy" id="2862362"/>
    <lineage>
        <taxon>Eukaryota</taxon>
        <taxon>Fungi</taxon>
        <taxon>Dikarya</taxon>
        <taxon>Basidiomycota</taxon>
        <taxon>Agaricomycotina</taxon>
        <taxon>Agaricomycetes</taxon>
        <taxon>Agaricomycetidae</taxon>
        <taxon>Agaricales</taxon>
        <taxon>Marasmiineae</taxon>
        <taxon>Mycenaceae</taxon>
        <taxon>Favolaschia</taxon>
    </lineage>
</organism>
<accession>A0AAW0D1W8</accession>
<gene>
    <name evidence="1" type="ORF">R3P38DRAFT_2766805</name>
</gene>
<dbReference type="AlphaFoldDB" id="A0AAW0D1W8"/>
<proteinExistence type="predicted"/>
<reference evidence="1 2" key="1">
    <citation type="journal article" date="2024" name="J Genomics">
        <title>Draft genome sequencing and assembly of Favolaschia claudopus CIRM-BRFM 2984 isolated from oak limbs.</title>
        <authorList>
            <person name="Navarro D."/>
            <person name="Drula E."/>
            <person name="Chaduli D."/>
            <person name="Cazenave R."/>
            <person name="Ahrendt S."/>
            <person name="Wang J."/>
            <person name="Lipzen A."/>
            <person name="Daum C."/>
            <person name="Barry K."/>
            <person name="Grigoriev I.V."/>
            <person name="Favel A."/>
            <person name="Rosso M.N."/>
            <person name="Martin F."/>
        </authorList>
    </citation>
    <scope>NUCLEOTIDE SEQUENCE [LARGE SCALE GENOMIC DNA]</scope>
    <source>
        <strain evidence="1 2">CIRM-BRFM 2984</strain>
    </source>
</reference>